<comment type="caution">
    <text evidence="3">The sequence shown here is derived from an EMBL/GenBank/DDBJ whole genome shotgun (WGS) entry which is preliminary data.</text>
</comment>
<protein>
    <submittedName>
        <fullName evidence="3">SGNH hydrolase-type esterase domain-containing protein</fullName>
    </submittedName>
</protein>
<keyword evidence="4" id="KW-1185">Reference proteome</keyword>
<reference evidence="3" key="1">
    <citation type="submission" date="2023-06" db="EMBL/GenBank/DDBJ databases">
        <title>Genome-scale phylogeny and comparative genomics of the fungal order Sordariales.</title>
        <authorList>
            <consortium name="Lawrence Berkeley National Laboratory"/>
            <person name="Hensen N."/>
            <person name="Bonometti L."/>
            <person name="Westerberg I."/>
            <person name="Brannstrom I.O."/>
            <person name="Guillou S."/>
            <person name="Cros-Aarteil S."/>
            <person name="Calhoun S."/>
            <person name="Haridas S."/>
            <person name="Kuo A."/>
            <person name="Mondo S."/>
            <person name="Pangilinan J."/>
            <person name="Riley R."/>
            <person name="LaButti K."/>
            <person name="Andreopoulos B."/>
            <person name="Lipzen A."/>
            <person name="Chen C."/>
            <person name="Yanf M."/>
            <person name="Daum C."/>
            <person name="Ng V."/>
            <person name="Clum A."/>
            <person name="Steindorff A."/>
            <person name="Ohm R."/>
            <person name="Martin F."/>
            <person name="Silar P."/>
            <person name="Natvig D."/>
            <person name="Lalanne C."/>
            <person name="Gautier V."/>
            <person name="Ament-velasquez S.L."/>
            <person name="Kruys A."/>
            <person name="Hutchinson M.I."/>
            <person name="Powell A.J."/>
            <person name="Barry K."/>
            <person name="Miller A.N."/>
            <person name="Grigoriev I.V."/>
            <person name="Debuchy R."/>
            <person name="Gladieux P."/>
            <person name="Thoren M.H."/>
            <person name="Johannesson H."/>
        </authorList>
    </citation>
    <scope>NUCLEOTIDE SEQUENCE</scope>
    <source>
        <strain evidence="3">SMH3391-2</strain>
    </source>
</reference>
<dbReference type="Pfam" id="PF13472">
    <property type="entry name" value="Lipase_GDSL_2"/>
    <property type="match status" value="1"/>
</dbReference>
<evidence type="ECO:0000259" key="2">
    <source>
        <dbReference type="Pfam" id="PF13472"/>
    </source>
</evidence>
<keyword evidence="3" id="KW-0378">Hydrolase</keyword>
<dbReference type="GO" id="GO:0016788">
    <property type="term" value="F:hydrolase activity, acting on ester bonds"/>
    <property type="evidence" value="ECO:0007669"/>
    <property type="project" value="InterPro"/>
</dbReference>
<feature type="domain" description="SGNH hydrolase-type esterase" evidence="2">
    <location>
        <begin position="31"/>
        <end position="230"/>
    </location>
</feature>
<gene>
    <name evidence="3" type="ORF">B0T17DRAFT_528612</name>
</gene>
<dbReference type="GO" id="GO:0006629">
    <property type="term" value="P:lipid metabolic process"/>
    <property type="evidence" value="ECO:0007669"/>
    <property type="project" value="TreeGrafter"/>
</dbReference>
<keyword evidence="1" id="KW-0732">Signal</keyword>
<dbReference type="InterPro" id="IPR013830">
    <property type="entry name" value="SGNH_hydro"/>
</dbReference>
<feature type="signal peptide" evidence="1">
    <location>
        <begin position="1"/>
        <end position="17"/>
    </location>
</feature>
<dbReference type="InterPro" id="IPR036514">
    <property type="entry name" value="SGNH_hydro_sf"/>
</dbReference>
<dbReference type="EMBL" id="JAULSR010000002">
    <property type="protein sequence ID" value="KAK0630522.1"/>
    <property type="molecule type" value="Genomic_DNA"/>
</dbReference>
<dbReference type="Gene3D" id="3.40.50.1110">
    <property type="entry name" value="SGNH hydrolase"/>
    <property type="match status" value="1"/>
</dbReference>
<dbReference type="PANTHER" id="PTHR37981">
    <property type="entry name" value="LIPASE 2"/>
    <property type="match status" value="1"/>
</dbReference>
<dbReference type="InterPro" id="IPR037460">
    <property type="entry name" value="SEST-like"/>
</dbReference>
<dbReference type="Pfam" id="PF18647">
    <property type="entry name" value="Fungal_lectin_2"/>
    <property type="match status" value="1"/>
</dbReference>
<proteinExistence type="predicted"/>
<dbReference type="AlphaFoldDB" id="A0AA39XBR4"/>
<dbReference type="CDD" id="cd01823">
    <property type="entry name" value="SEST_like"/>
    <property type="match status" value="1"/>
</dbReference>
<accession>A0AA39XBR4</accession>
<organism evidence="3 4">
    <name type="scientific">Bombardia bombarda</name>
    <dbReference type="NCBI Taxonomy" id="252184"/>
    <lineage>
        <taxon>Eukaryota</taxon>
        <taxon>Fungi</taxon>
        <taxon>Dikarya</taxon>
        <taxon>Ascomycota</taxon>
        <taxon>Pezizomycotina</taxon>
        <taxon>Sordariomycetes</taxon>
        <taxon>Sordariomycetidae</taxon>
        <taxon>Sordariales</taxon>
        <taxon>Lasiosphaeriaceae</taxon>
        <taxon>Bombardia</taxon>
    </lineage>
</organism>
<dbReference type="Proteomes" id="UP001174934">
    <property type="component" value="Unassembled WGS sequence"/>
</dbReference>
<evidence type="ECO:0000313" key="4">
    <source>
        <dbReference type="Proteomes" id="UP001174934"/>
    </source>
</evidence>
<sequence length="629" mass="69028">MLLRLVVALCSVQLVKSQSYDDWSWVKSFAAVGDSFTAGIGAGRLWSNDQKTRDCSRYDGAWPVVMQRYMGSVTDFQYPACSGDTSSSIMSQIDGLRSGIDLAVLSAGGNDLCLSNIIAQCIISRFSSEQDCTNAINQANNGITSFLRENVKTLLHALDAKMNSGGVIVLSLYAQYFDESTDECTAEQWGWPLGGLRLTRDRRNLFNKLVRDANHELKFAVYDGREKDGFSNARVVFADWDDWPYLQGGLMCQPGQNPDPTKEPKLMFFKMDTTRVPLDNIPAGPIKIRGNVSDTDDMNLLEETVLEAELEAAWLEARTVASSIEEASANISYPLPLVLDKRGITAPTCPSGVLKNVVSYFLPDSIGKIFHPNILGHQVIASFALDSARIARAGILGISPPGCAATNSLTCFAEHNTGEYTSSYAAYSATADFCDSVGSGYPSGVANWQYSKTYYQGAIDEVEFRLELSNGASSFDHDQCTQAVNSLLDSCDKYSSNPLNFKQGGANTLGSYKYTIQPKKQNRPWPYPTEPKQSCEGWYKFVLDAYDVYGAGWAGWDWGQQSLRPNTSSCIGGGITNWHFEYFDKPDANGYEWHAWFNTPIWTRARCYNNNKVQGASGGGGSGGCKGNG</sequence>
<feature type="chain" id="PRO_5041298761" evidence="1">
    <location>
        <begin position="18"/>
        <end position="629"/>
    </location>
</feature>
<evidence type="ECO:0000256" key="1">
    <source>
        <dbReference type="SAM" id="SignalP"/>
    </source>
</evidence>
<evidence type="ECO:0000313" key="3">
    <source>
        <dbReference type="EMBL" id="KAK0630522.1"/>
    </source>
</evidence>
<dbReference type="SUPFAM" id="SSF52266">
    <property type="entry name" value="SGNH hydrolase"/>
    <property type="match status" value="1"/>
</dbReference>
<name>A0AA39XBR4_9PEZI</name>
<dbReference type="PANTHER" id="PTHR37981:SF1">
    <property type="entry name" value="SGNH HYDROLASE-TYPE ESTERASE DOMAIN-CONTAINING PROTEIN"/>
    <property type="match status" value="1"/>
</dbReference>